<dbReference type="RefSeq" id="XP_022647312.1">
    <property type="nucleotide sequence ID" value="XM_022791577.1"/>
</dbReference>
<evidence type="ECO:0000256" key="4">
    <source>
        <dbReference type="RuleBase" id="RU364105"/>
    </source>
</evidence>
<dbReference type="PANTHER" id="PTHR11278">
    <property type="entry name" value="40S RIBOSOMAL PROTEIN S7"/>
    <property type="match status" value="1"/>
</dbReference>
<reference evidence="5" key="1">
    <citation type="submission" date="2021-01" db="UniProtKB">
        <authorList>
            <consortium name="EnsemblMetazoa"/>
        </authorList>
    </citation>
    <scope>IDENTIFICATION</scope>
</reference>
<evidence type="ECO:0000313" key="5">
    <source>
        <dbReference type="EnsemblMetazoa" id="XP_022647313"/>
    </source>
</evidence>
<dbReference type="EnsemblMetazoa" id="XM_022791577">
    <property type="protein sequence ID" value="XP_022647312"/>
    <property type="gene ID" value="LOC111244433"/>
</dbReference>
<dbReference type="OrthoDB" id="1724687at2759"/>
<keyword evidence="6" id="KW-1185">Reference proteome</keyword>
<evidence type="ECO:0000256" key="1">
    <source>
        <dbReference type="ARBA" id="ARBA00007820"/>
    </source>
</evidence>
<accession>A0A7M7M450</accession>
<dbReference type="InParanoid" id="A0A7M7M450"/>
<evidence type="ECO:0000256" key="2">
    <source>
        <dbReference type="ARBA" id="ARBA00022980"/>
    </source>
</evidence>
<dbReference type="Proteomes" id="UP000594260">
    <property type="component" value="Unplaced"/>
</dbReference>
<dbReference type="GO" id="GO:0003735">
    <property type="term" value="F:structural constituent of ribosome"/>
    <property type="evidence" value="ECO:0007669"/>
    <property type="project" value="InterPro"/>
</dbReference>
<comment type="similarity">
    <text evidence="1 4">Belongs to the eukaryotic ribosomal protein eS7 family.</text>
</comment>
<dbReference type="GO" id="GO:0032040">
    <property type="term" value="C:small-subunit processome"/>
    <property type="evidence" value="ECO:0007669"/>
    <property type="project" value="TreeGrafter"/>
</dbReference>
<dbReference type="GO" id="GO:0006412">
    <property type="term" value="P:translation"/>
    <property type="evidence" value="ECO:0007669"/>
    <property type="project" value="InterPro"/>
</dbReference>
<name>A0A7M7M450_VARDE</name>
<evidence type="ECO:0000256" key="3">
    <source>
        <dbReference type="ARBA" id="ARBA00023274"/>
    </source>
</evidence>
<keyword evidence="3 4" id="KW-0687">Ribonucleoprotein</keyword>
<evidence type="ECO:0000313" key="6">
    <source>
        <dbReference type="Proteomes" id="UP000594260"/>
    </source>
</evidence>
<dbReference type="RefSeq" id="XP_022647313.1">
    <property type="nucleotide sequence ID" value="XM_022791578.1"/>
</dbReference>
<dbReference type="RefSeq" id="XP_022647314.1">
    <property type="nucleotide sequence ID" value="XM_022791579.1"/>
</dbReference>
<dbReference type="OMA" id="AAYHKVQ"/>
<dbReference type="GeneID" id="111244433"/>
<proteinExistence type="inferred from homology"/>
<dbReference type="GO" id="GO:0042274">
    <property type="term" value="P:ribosomal small subunit biogenesis"/>
    <property type="evidence" value="ECO:0007669"/>
    <property type="project" value="TreeGrafter"/>
</dbReference>
<dbReference type="FunCoup" id="A0A7M7M450">
    <property type="interactions" value="1682"/>
</dbReference>
<sequence>MSTAGSKCIKPGGEKPDDFEEQVAKTLLELEVHSELRGNLKELYFVSAKEMELVDKKAVLIYVPYAQLKQYHRIHTRLVRELEKKFNGKTVIFLARRTILPKPSRKCKRQPKQKRPMSRTLTHVHDAILEDIVYPAEIIGKRIRYRMNGTRLFKVHLEKSQQTNMEQKTDTFSAVYKRLTGKEVVLEFREPLV</sequence>
<dbReference type="GO" id="GO:0022627">
    <property type="term" value="C:cytosolic small ribosomal subunit"/>
    <property type="evidence" value="ECO:0007669"/>
    <property type="project" value="TreeGrafter"/>
</dbReference>
<organism evidence="5 6">
    <name type="scientific">Varroa destructor</name>
    <name type="common">Honeybee mite</name>
    <dbReference type="NCBI Taxonomy" id="109461"/>
    <lineage>
        <taxon>Eukaryota</taxon>
        <taxon>Metazoa</taxon>
        <taxon>Ecdysozoa</taxon>
        <taxon>Arthropoda</taxon>
        <taxon>Chelicerata</taxon>
        <taxon>Arachnida</taxon>
        <taxon>Acari</taxon>
        <taxon>Parasitiformes</taxon>
        <taxon>Mesostigmata</taxon>
        <taxon>Gamasina</taxon>
        <taxon>Dermanyssoidea</taxon>
        <taxon>Varroidae</taxon>
        <taxon>Varroa</taxon>
    </lineage>
</organism>
<dbReference type="GO" id="GO:0006364">
    <property type="term" value="P:rRNA processing"/>
    <property type="evidence" value="ECO:0007669"/>
    <property type="project" value="TreeGrafter"/>
</dbReference>
<keyword evidence="2 4" id="KW-0689">Ribosomal protein</keyword>
<dbReference type="Pfam" id="PF01251">
    <property type="entry name" value="Ribosomal_S7e"/>
    <property type="match status" value="1"/>
</dbReference>
<dbReference type="EnsemblMetazoa" id="XM_022791579">
    <property type="protein sequence ID" value="XP_022647314"/>
    <property type="gene ID" value="LOC111244433"/>
</dbReference>
<dbReference type="InterPro" id="IPR000554">
    <property type="entry name" value="Ribosomal_eS7"/>
</dbReference>
<dbReference type="PANTHER" id="PTHR11278:SF0">
    <property type="entry name" value="SMALL RIBOSOMAL SUBUNIT PROTEIN ES7"/>
    <property type="match status" value="1"/>
</dbReference>
<dbReference type="AlphaFoldDB" id="A0A7M7M450"/>
<protein>
    <recommendedName>
        <fullName evidence="4">40S ribosomal protein S7</fullName>
    </recommendedName>
</protein>
<dbReference type="EnsemblMetazoa" id="XM_022791578">
    <property type="protein sequence ID" value="XP_022647313"/>
    <property type="gene ID" value="LOC111244433"/>
</dbReference>
<dbReference type="KEGG" id="vde:111244433"/>
<dbReference type="CTD" id="6201"/>
<dbReference type="GO" id="GO:0030686">
    <property type="term" value="C:90S preribosome"/>
    <property type="evidence" value="ECO:0007669"/>
    <property type="project" value="TreeGrafter"/>
</dbReference>